<comment type="caution">
    <text evidence="1">The sequence shown here is derived from an EMBL/GenBank/DDBJ whole genome shotgun (WGS) entry which is preliminary data.</text>
</comment>
<sequence length="271" mass="30020">MYLLGQGDSFGMRLKSISAKTCKTFGLLSAAFMVCSLSPKTTCNLPALPNKDVDTLRLLSWNVEQLPKPNRLFYPLNTTDCQKRLTAFFDISVLQEAFKNAGLLRGNAGWSASPSFTGPVFNSGLMSKTKFIATNERDRSFGNICYGYALNKNDCLAQKGAQSFEYKGITFVNTHMDSGGNAHDAKARDNQKPIAFSLIPKEGRVVFAGDINIDVNRHVEWTNFKKDLEDRGFEIVQHNGKDILAVRGVHVRRSGVLPANGYSDHDPCLRT</sequence>
<evidence type="ECO:0000313" key="2">
    <source>
        <dbReference type="Proteomes" id="UP000249417"/>
    </source>
</evidence>
<gene>
    <name evidence="1" type="ORF">DI551_00085</name>
</gene>
<dbReference type="EMBL" id="QFQB01000001">
    <property type="protein sequence ID" value="PZQ49086.1"/>
    <property type="molecule type" value="Genomic_DNA"/>
</dbReference>
<accession>A0A2W5N6J1</accession>
<evidence type="ECO:0008006" key="3">
    <source>
        <dbReference type="Google" id="ProtNLM"/>
    </source>
</evidence>
<dbReference type="Gene3D" id="3.60.10.10">
    <property type="entry name" value="Endonuclease/exonuclease/phosphatase"/>
    <property type="match status" value="1"/>
</dbReference>
<name>A0A2W5N6J1_9BACT</name>
<proteinExistence type="predicted"/>
<reference evidence="1 2" key="1">
    <citation type="submission" date="2017-08" db="EMBL/GenBank/DDBJ databases">
        <title>Infants hospitalized years apart are colonized by the same room-sourced microbial strains.</title>
        <authorList>
            <person name="Brooks B."/>
            <person name="Olm M.R."/>
            <person name="Firek B.A."/>
            <person name="Baker R."/>
            <person name="Thomas B.C."/>
            <person name="Morowitz M.J."/>
            <person name="Banfield J.F."/>
        </authorList>
    </citation>
    <scope>NUCLEOTIDE SEQUENCE [LARGE SCALE GENOMIC DNA]</scope>
    <source>
        <strain evidence="1">S2_005_002_R2_29</strain>
    </source>
</reference>
<dbReference type="AlphaFoldDB" id="A0A2W5N6J1"/>
<dbReference type="SUPFAM" id="SSF56219">
    <property type="entry name" value="DNase I-like"/>
    <property type="match status" value="1"/>
</dbReference>
<evidence type="ECO:0000313" key="1">
    <source>
        <dbReference type="EMBL" id="PZQ49086.1"/>
    </source>
</evidence>
<protein>
    <recommendedName>
        <fullName evidence="3">Endonuclease/exonuclease/phosphatase domain-containing protein</fullName>
    </recommendedName>
</protein>
<dbReference type="Proteomes" id="UP000249417">
    <property type="component" value="Unassembled WGS sequence"/>
</dbReference>
<dbReference type="InterPro" id="IPR036691">
    <property type="entry name" value="Endo/exonu/phosph_ase_sf"/>
</dbReference>
<organism evidence="1 2">
    <name type="scientific">Micavibrio aeruginosavorus</name>
    <dbReference type="NCBI Taxonomy" id="349221"/>
    <lineage>
        <taxon>Bacteria</taxon>
        <taxon>Pseudomonadati</taxon>
        <taxon>Bdellovibrionota</taxon>
        <taxon>Bdellovibrionia</taxon>
        <taxon>Bdellovibrionales</taxon>
        <taxon>Pseudobdellovibrionaceae</taxon>
        <taxon>Micavibrio</taxon>
    </lineage>
</organism>